<dbReference type="GO" id="GO:0005739">
    <property type="term" value="C:mitochondrion"/>
    <property type="evidence" value="ECO:0007669"/>
    <property type="project" value="TreeGrafter"/>
</dbReference>
<dbReference type="PROSITE" id="PS50206">
    <property type="entry name" value="RHODANESE_3"/>
    <property type="match status" value="1"/>
</dbReference>
<reference evidence="2 3" key="1">
    <citation type="journal article" date="2016" name="Mol. Biol. Evol.">
        <title>Comparative Genomics of Early-Diverging Mushroom-Forming Fungi Provides Insights into the Origins of Lignocellulose Decay Capabilities.</title>
        <authorList>
            <person name="Nagy L.G."/>
            <person name="Riley R."/>
            <person name="Tritt A."/>
            <person name="Adam C."/>
            <person name="Daum C."/>
            <person name="Floudas D."/>
            <person name="Sun H."/>
            <person name="Yadav J.S."/>
            <person name="Pangilinan J."/>
            <person name="Larsson K.H."/>
            <person name="Matsuura K."/>
            <person name="Barry K."/>
            <person name="Labutti K."/>
            <person name="Kuo R."/>
            <person name="Ohm R.A."/>
            <person name="Bhattacharya S.S."/>
            <person name="Shirouzu T."/>
            <person name="Yoshinaga Y."/>
            <person name="Martin F.M."/>
            <person name="Grigoriev I.V."/>
            <person name="Hibbett D.S."/>
        </authorList>
    </citation>
    <scope>NUCLEOTIDE SEQUENCE [LARGE SCALE GENOMIC DNA]</scope>
    <source>
        <strain evidence="2 3">HHB9708</strain>
    </source>
</reference>
<dbReference type="InterPro" id="IPR001763">
    <property type="entry name" value="Rhodanese-like_dom"/>
</dbReference>
<sequence>MLRFAAQRVASRALRPQATVFRARQCLVANFGTTIRRQNAKDPSKPGDAVLEEHKKLQSDWTAPLVHYDTVKAWSERPSFDAYLIDVREPDETIQGIIPSAVTLPLSGMSKSLHLAATDFKAQHGYEKPLPHQEIIFYCRSGKRSQTAADIARRNGYKNVKSYDGSWLDWVKREQSPSSSS</sequence>
<dbReference type="Proteomes" id="UP000076722">
    <property type="component" value="Unassembled WGS sequence"/>
</dbReference>
<dbReference type="Pfam" id="PF00581">
    <property type="entry name" value="Rhodanese"/>
    <property type="match status" value="1"/>
</dbReference>
<dbReference type="Gene3D" id="3.40.250.10">
    <property type="entry name" value="Rhodanese-like domain"/>
    <property type="match status" value="1"/>
</dbReference>
<evidence type="ECO:0000313" key="2">
    <source>
        <dbReference type="EMBL" id="KZS95929.1"/>
    </source>
</evidence>
<evidence type="ECO:0000313" key="3">
    <source>
        <dbReference type="Proteomes" id="UP000076722"/>
    </source>
</evidence>
<dbReference type="EMBL" id="KV419400">
    <property type="protein sequence ID" value="KZS95929.1"/>
    <property type="molecule type" value="Genomic_DNA"/>
</dbReference>
<dbReference type="SUPFAM" id="SSF52821">
    <property type="entry name" value="Rhodanese/Cell cycle control phosphatase"/>
    <property type="match status" value="1"/>
</dbReference>
<dbReference type="PANTHER" id="PTHR44086:SF10">
    <property type="entry name" value="THIOSULFATE SULFURTRANSFERASE_RHODANESE-LIKE DOMAIN-CONTAINING PROTEIN 3"/>
    <property type="match status" value="1"/>
</dbReference>
<dbReference type="InterPro" id="IPR036873">
    <property type="entry name" value="Rhodanese-like_dom_sf"/>
</dbReference>
<organism evidence="2 3">
    <name type="scientific">Sistotremastrum niveocremeum HHB9708</name>
    <dbReference type="NCBI Taxonomy" id="1314777"/>
    <lineage>
        <taxon>Eukaryota</taxon>
        <taxon>Fungi</taxon>
        <taxon>Dikarya</taxon>
        <taxon>Basidiomycota</taxon>
        <taxon>Agaricomycotina</taxon>
        <taxon>Agaricomycetes</taxon>
        <taxon>Sistotremastrales</taxon>
        <taxon>Sistotremastraceae</taxon>
        <taxon>Sertulicium</taxon>
        <taxon>Sertulicium niveocremeum</taxon>
    </lineage>
</organism>
<name>A0A164XFJ4_9AGAM</name>
<dbReference type="OrthoDB" id="566238at2759"/>
<dbReference type="SMART" id="SM00450">
    <property type="entry name" value="RHOD"/>
    <property type="match status" value="1"/>
</dbReference>
<evidence type="ECO:0000259" key="1">
    <source>
        <dbReference type="PROSITE" id="PS50206"/>
    </source>
</evidence>
<protein>
    <submittedName>
        <fullName evidence="2">Rhodanese-like protein</fullName>
    </submittedName>
</protein>
<feature type="domain" description="Rhodanese" evidence="1">
    <location>
        <begin position="78"/>
        <end position="179"/>
    </location>
</feature>
<proteinExistence type="predicted"/>
<accession>A0A164XFJ4</accession>
<dbReference type="AlphaFoldDB" id="A0A164XFJ4"/>
<dbReference type="PANTHER" id="PTHR44086">
    <property type="entry name" value="THIOSULFATE SULFURTRANSFERASE RDL2, MITOCHONDRIAL-RELATED"/>
    <property type="match status" value="1"/>
</dbReference>
<gene>
    <name evidence="2" type="ORF">SISNIDRAFT_483345</name>
</gene>
<keyword evidence="3" id="KW-1185">Reference proteome</keyword>
<dbReference type="STRING" id="1314777.A0A164XFJ4"/>
<dbReference type="GO" id="GO:0004792">
    <property type="term" value="F:thiosulfate-cyanide sulfurtransferase activity"/>
    <property type="evidence" value="ECO:0007669"/>
    <property type="project" value="TreeGrafter"/>
</dbReference>